<evidence type="ECO:0000256" key="8">
    <source>
        <dbReference type="ARBA" id="ARBA00023159"/>
    </source>
</evidence>
<dbReference type="Gramene" id="OGLUM05G00490.1">
    <property type="protein sequence ID" value="OGLUM05G00490.1"/>
    <property type="gene ID" value="OGLUM05G00490"/>
</dbReference>
<evidence type="ECO:0000259" key="13">
    <source>
        <dbReference type="PROSITE" id="PS50157"/>
    </source>
</evidence>
<reference evidence="14" key="2">
    <citation type="submission" date="2018-05" db="EMBL/GenBank/DDBJ databases">
        <title>OgluRS3 (Oryza glumaepatula Reference Sequence Version 3).</title>
        <authorList>
            <person name="Zhang J."/>
            <person name="Kudrna D."/>
            <person name="Lee S."/>
            <person name="Talag J."/>
            <person name="Welchert J."/>
            <person name="Wing R.A."/>
        </authorList>
    </citation>
    <scope>NUCLEOTIDE SEQUENCE [LARGE SCALE GENOMIC DNA]</scope>
</reference>
<evidence type="ECO:0000256" key="2">
    <source>
        <dbReference type="ARBA" id="ARBA00022723"/>
    </source>
</evidence>
<dbReference type="eggNOG" id="KOG1721">
    <property type="taxonomic scope" value="Eukaryota"/>
</dbReference>
<comment type="subcellular location">
    <subcellularLocation>
        <location evidence="1">Nucleus</location>
    </subcellularLocation>
</comment>
<feature type="domain" description="C2H2-type" evidence="13">
    <location>
        <begin position="120"/>
        <end position="149"/>
    </location>
</feature>
<dbReference type="GO" id="GO:0031519">
    <property type="term" value="C:PcG protein complex"/>
    <property type="evidence" value="ECO:0007669"/>
    <property type="project" value="TreeGrafter"/>
</dbReference>
<dbReference type="PANTHER" id="PTHR14003:SF12">
    <property type="entry name" value="OS05G0106000 PROTEIN"/>
    <property type="match status" value="1"/>
</dbReference>
<evidence type="ECO:0000256" key="10">
    <source>
        <dbReference type="ARBA" id="ARBA00023242"/>
    </source>
</evidence>
<keyword evidence="8" id="KW-0010">Activator</keyword>
<dbReference type="STRING" id="40148.A0A0D9ZT65"/>
<dbReference type="HOGENOM" id="CLU_040248_0_0_1"/>
<dbReference type="FunFam" id="3.30.160.60:FF:000125">
    <property type="entry name" value="Putative zinc finger protein 143"/>
    <property type="match status" value="1"/>
</dbReference>
<dbReference type="FunFam" id="3.30.160.60:FF:000221">
    <property type="entry name" value="Zinc finger protein 410"/>
    <property type="match status" value="1"/>
</dbReference>
<dbReference type="Pfam" id="PF00096">
    <property type="entry name" value="zf-C2H2"/>
    <property type="match status" value="3"/>
</dbReference>
<feature type="domain" description="C2H2-type" evidence="13">
    <location>
        <begin position="91"/>
        <end position="120"/>
    </location>
</feature>
<dbReference type="GO" id="GO:0000978">
    <property type="term" value="F:RNA polymerase II cis-regulatory region sequence-specific DNA binding"/>
    <property type="evidence" value="ECO:0007669"/>
    <property type="project" value="TreeGrafter"/>
</dbReference>
<evidence type="ECO:0000256" key="7">
    <source>
        <dbReference type="ARBA" id="ARBA00023125"/>
    </source>
</evidence>
<evidence type="ECO:0000313" key="14">
    <source>
        <dbReference type="EnsemblPlants" id="OGLUM05G00490.1"/>
    </source>
</evidence>
<dbReference type="GO" id="GO:0000981">
    <property type="term" value="F:DNA-binding transcription factor activity, RNA polymerase II-specific"/>
    <property type="evidence" value="ECO:0007669"/>
    <property type="project" value="TreeGrafter"/>
</dbReference>
<evidence type="ECO:0000256" key="5">
    <source>
        <dbReference type="ARBA" id="ARBA00022833"/>
    </source>
</evidence>
<feature type="domain" description="C2H2-type" evidence="13">
    <location>
        <begin position="180"/>
        <end position="209"/>
    </location>
</feature>
<protein>
    <recommendedName>
        <fullName evidence="13">C2H2-type domain-containing protein</fullName>
    </recommendedName>
</protein>
<feature type="compositionally biased region" description="Basic and acidic residues" evidence="12">
    <location>
        <begin position="198"/>
        <end position="207"/>
    </location>
</feature>
<name>A0A0D9ZT65_9ORYZ</name>
<feature type="compositionally biased region" description="Acidic residues" evidence="12">
    <location>
        <begin position="396"/>
        <end position="405"/>
    </location>
</feature>
<evidence type="ECO:0000256" key="1">
    <source>
        <dbReference type="ARBA" id="ARBA00004123"/>
    </source>
</evidence>
<evidence type="ECO:0000256" key="4">
    <source>
        <dbReference type="ARBA" id="ARBA00022771"/>
    </source>
</evidence>
<keyword evidence="7" id="KW-0238">DNA-binding</keyword>
<feature type="region of interest" description="Disordered" evidence="12">
    <location>
        <begin position="358"/>
        <end position="405"/>
    </location>
</feature>
<dbReference type="Gene3D" id="3.30.160.60">
    <property type="entry name" value="Classic Zinc Finger"/>
    <property type="match status" value="5"/>
</dbReference>
<evidence type="ECO:0000256" key="12">
    <source>
        <dbReference type="SAM" id="MobiDB-lite"/>
    </source>
</evidence>
<feature type="compositionally biased region" description="Acidic residues" evidence="12">
    <location>
        <begin position="372"/>
        <end position="381"/>
    </location>
</feature>
<dbReference type="Proteomes" id="UP000026961">
    <property type="component" value="Chromosome 5"/>
</dbReference>
<feature type="region of interest" description="Disordered" evidence="12">
    <location>
        <begin position="198"/>
        <end position="260"/>
    </location>
</feature>
<feature type="domain" description="C2H2-type" evidence="13">
    <location>
        <begin position="265"/>
        <end position="298"/>
    </location>
</feature>
<evidence type="ECO:0000256" key="3">
    <source>
        <dbReference type="ARBA" id="ARBA00022737"/>
    </source>
</evidence>
<dbReference type="SUPFAM" id="SSF57667">
    <property type="entry name" value="beta-beta-alpha zinc fingers"/>
    <property type="match status" value="3"/>
</dbReference>
<proteinExistence type="predicted"/>
<reference evidence="14" key="1">
    <citation type="submission" date="2015-04" db="UniProtKB">
        <authorList>
            <consortium name="EnsemblPlants"/>
        </authorList>
    </citation>
    <scope>IDENTIFICATION</scope>
</reference>
<keyword evidence="2" id="KW-0479">Metal-binding</keyword>
<feature type="domain" description="C2H2-type" evidence="13">
    <location>
        <begin position="150"/>
        <end position="179"/>
    </location>
</feature>
<evidence type="ECO:0000256" key="11">
    <source>
        <dbReference type="PROSITE-ProRule" id="PRU00042"/>
    </source>
</evidence>
<dbReference type="PROSITE" id="PS50157">
    <property type="entry name" value="ZINC_FINGER_C2H2_2"/>
    <property type="match status" value="5"/>
</dbReference>
<evidence type="ECO:0000256" key="6">
    <source>
        <dbReference type="ARBA" id="ARBA00023015"/>
    </source>
</evidence>
<feature type="compositionally biased region" description="Polar residues" evidence="12">
    <location>
        <begin position="334"/>
        <end position="346"/>
    </location>
</feature>
<dbReference type="GO" id="GO:0005667">
    <property type="term" value="C:transcription regulator complex"/>
    <property type="evidence" value="ECO:0007669"/>
    <property type="project" value="TreeGrafter"/>
</dbReference>
<keyword evidence="9" id="KW-0804">Transcription</keyword>
<dbReference type="GO" id="GO:0008270">
    <property type="term" value="F:zinc ion binding"/>
    <property type="evidence" value="ECO:0007669"/>
    <property type="project" value="UniProtKB-KW"/>
</dbReference>
<keyword evidence="3" id="KW-0677">Repeat</keyword>
<keyword evidence="5" id="KW-0862">Zinc</keyword>
<dbReference type="FunFam" id="3.30.160.60:FF:000071">
    <property type="entry name" value="Putative zinc finger protein 143"/>
    <property type="match status" value="1"/>
</dbReference>
<dbReference type="InterPro" id="IPR036236">
    <property type="entry name" value="Znf_C2H2_sf"/>
</dbReference>
<dbReference type="AlphaFoldDB" id="A0A0D9ZT65"/>
<sequence>MEYAAPAGAGAGAGAGGYYYYPPSQQHKPRRPPRPAARWVKHWIPQDLATSSGKCALYKWVREDVYKNLKDGKAVPEPEAVKPEPTTEILFLCSYENCGKTFVDVAALRKHAHVHNERQYICQEPGCGKKFVDSSKLKRHHLIHTGQKDFICPHPGCGKAFSLDFNLRSHLKTHALENYHVCPFPACGKRFTSDSKLKSHVKGHEKTGTPITAQYVPSSDKPQSSSKPATPATTKPTTPAATKTTTPASTKPTTPAPTSFAERPYVCPYDGCGKAYIHSYKLNLHLKTQHPEHGQEENGRIAAHASEHAVNDRANQYNYAEIVDLAPNPKRSKTNSGHKTPSSNKAYNVKISSVLPADISGVKNQWPGKYEDDSEETEEDQGNNIEDGWRYGNQNADDEETEYED</sequence>
<dbReference type="GO" id="GO:0000785">
    <property type="term" value="C:chromatin"/>
    <property type="evidence" value="ECO:0007669"/>
    <property type="project" value="TreeGrafter"/>
</dbReference>
<feature type="region of interest" description="Disordered" evidence="12">
    <location>
        <begin position="327"/>
        <end position="346"/>
    </location>
</feature>
<keyword evidence="4 11" id="KW-0863">Zinc-finger</keyword>
<dbReference type="SMART" id="SM00355">
    <property type="entry name" value="ZnF_C2H2"/>
    <property type="match status" value="5"/>
</dbReference>
<feature type="compositionally biased region" description="Low complexity" evidence="12">
    <location>
        <begin position="217"/>
        <end position="259"/>
    </location>
</feature>
<evidence type="ECO:0000256" key="9">
    <source>
        <dbReference type="ARBA" id="ARBA00023163"/>
    </source>
</evidence>
<organism evidence="14">
    <name type="scientific">Oryza glumipatula</name>
    <dbReference type="NCBI Taxonomy" id="40148"/>
    <lineage>
        <taxon>Eukaryota</taxon>
        <taxon>Viridiplantae</taxon>
        <taxon>Streptophyta</taxon>
        <taxon>Embryophyta</taxon>
        <taxon>Tracheophyta</taxon>
        <taxon>Spermatophyta</taxon>
        <taxon>Magnoliopsida</taxon>
        <taxon>Liliopsida</taxon>
        <taxon>Poales</taxon>
        <taxon>Poaceae</taxon>
        <taxon>BOP clade</taxon>
        <taxon>Oryzoideae</taxon>
        <taxon>Oryzeae</taxon>
        <taxon>Oryzinae</taxon>
        <taxon>Oryza</taxon>
    </lineage>
</organism>
<dbReference type="GO" id="GO:0045893">
    <property type="term" value="P:positive regulation of DNA-templated transcription"/>
    <property type="evidence" value="ECO:0007669"/>
    <property type="project" value="UniProtKB-ARBA"/>
</dbReference>
<dbReference type="PROSITE" id="PS00028">
    <property type="entry name" value="ZINC_FINGER_C2H2_1"/>
    <property type="match status" value="5"/>
</dbReference>
<accession>A0A0D9ZT65</accession>
<keyword evidence="10" id="KW-0539">Nucleus</keyword>
<dbReference type="InterPro" id="IPR013087">
    <property type="entry name" value="Znf_C2H2_type"/>
</dbReference>
<keyword evidence="6" id="KW-0805">Transcription regulation</keyword>
<dbReference type="PANTHER" id="PTHR14003">
    <property type="entry name" value="TRANSCRIPTIONAL REPRESSOR PROTEIN YY"/>
    <property type="match status" value="1"/>
</dbReference>
<keyword evidence="15" id="KW-1185">Reference proteome</keyword>
<dbReference type="EnsemblPlants" id="OGLUM05G00490.1">
    <property type="protein sequence ID" value="OGLUM05G00490.1"/>
    <property type="gene ID" value="OGLUM05G00490"/>
</dbReference>
<evidence type="ECO:0000313" key="15">
    <source>
        <dbReference type="Proteomes" id="UP000026961"/>
    </source>
</evidence>